<proteinExistence type="predicted"/>
<accession>K5W2T9</accession>
<evidence type="ECO:0000256" key="1">
    <source>
        <dbReference type="SAM" id="MobiDB-lite"/>
    </source>
</evidence>
<reference evidence="2 3" key="1">
    <citation type="journal article" date="2012" name="BMC Genomics">
        <title>Comparative genomics of the white-rot fungi, Phanerochaete carnosa and P. chrysosporium, to elucidate the genetic basis of the distinct wood types they colonize.</title>
        <authorList>
            <person name="Suzuki H."/>
            <person name="MacDonald J."/>
            <person name="Syed K."/>
            <person name="Salamov A."/>
            <person name="Hori C."/>
            <person name="Aerts A."/>
            <person name="Henrissat B."/>
            <person name="Wiebenga A."/>
            <person name="vanKuyk P.A."/>
            <person name="Barry K."/>
            <person name="Lindquist E."/>
            <person name="LaButti K."/>
            <person name="Lapidus A."/>
            <person name="Lucas S."/>
            <person name="Coutinho P."/>
            <person name="Gong Y."/>
            <person name="Samejima M."/>
            <person name="Mahadevan R."/>
            <person name="Abou-Zaid M."/>
            <person name="de Vries R.P."/>
            <person name="Igarashi K."/>
            <person name="Yadav J.S."/>
            <person name="Grigoriev I.V."/>
            <person name="Master E.R."/>
        </authorList>
    </citation>
    <scope>NUCLEOTIDE SEQUENCE [LARGE SCALE GENOMIC DNA]</scope>
    <source>
        <strain evidence="2 3">HHB-10118-sp</strain>
    </source>
</reference>
<feature type="non-terminal residue" evidence="2">
    <location>
        <position position="68"/>
    </location>
</feature>
<sequence>MRVSHVNRIHAALFGQQGRLATAVEKIDTVRFMLASVGVMFDVAREEEDNDKQNTDGGRSITWECFED</sequence>
<dbReference type="EMBL" id="JH930470">
    <property type="protein sequence ID" value="EKM58198.1"/>
    <property type="molecule type" value="Genomic_DNA"/>
</dbReference>
<dbReference type="InParanoid" id="K5W2T9"/>
<dbReference type="HOGENOM" id="CLU_2801032_0_0_1"/>
<protein>
    <submittedName>
        <fullName evidence="2">Uncharacterized protein</fullName>
    </submittedName>
</protein>
<dbReference type="OrthoDB" id="3012326at2759"/>
<gene>
    <name evidence="2" type="ORF">PHACADRAFT_252328</name>
</gene>
<dbReference type="RefSeq" id="XP_007393521.1">
    <property type="nucleotide sequence ID" value="XM_007393459.1"/>
</dbReference>
<evidence type="ECO:0000313" key="2">
    <source>
        <dbReference type="EMBL" id="EKM58198.1"/>
    </source>
</evidence>
<evidence type="ECO:0000313" key="3">
    <source>
        <dbReference type="Proteomes" id="UP000008370"/>
    </source>
</evidence>
<dbReference type="KEGG" id="pco:PHACADRAFT_252328"/>
<organism evidence="2 3">
    <name type="scientific">Phanerochaete carnosa (strain HHB-10118-sp)</name>
    <name type="common">White-rot fungus</name>
    <name type="synonym">Peniophora carnosa</name>
    <dbReference type="NCBI Taxonomy" id="650164"/>
    <lineage>
        <taxon>Eukaryota</taxon>
        <taxon>Fungi</taxon>
        <taxon>Dikarya</taxon>
        <taxon>Basidiomycota</taxon>
        <taxon>Agaricomycotina</taxon>
        <taxon>Agaricomycetes</taxon>
        <taxon>Polyporales</taxon>
        <taxon>Phanerochaetaceae</taxon>
        <taxon>Phanerochaete</taxon>
    </lineage>
</organism>
<dbReference type="GeneID" id="18915457"/>
<feature type="region of interest" description="Disordered" evidence="1">
    <location>
        <begin position="47"/>
        <end position="68"/>
    </location>
</feature>
<dbReference type="Proteomes" id="UP000008370">
    <property type="component" value="Unassembled WGS sequence"/>
</dbReference>
<keyword evidence="3" id="KW-1185">Reference proteome</keyword>
<name>K5W2T9_PHACS</name>
<dbReference type="AlphaFoldDB" id="K5W2T9"/>